<reference evidence="2" key="1">
    <citation type="submission" date="2025-08" db="UniProtKB">
        <authorList>
            <consortium name="RefSeq"/>
        </authorList>
    </citation>
    <scope>IDENTIFICATION</scope>
    <source>
        <tissue evidence="2">Whole organism</tissue>
    </source>
</reference>
<evidence type="ECO:0000313" key="2">
    <source>
        <dbReference type="RefSeq" id="XP_052128897.1"/>
    </source>
</evidence>
<sequence length="223" mass="25754">MEEKRCVLPRCVSLPHTLDTIRYLVKIAEAAMHDNARLSIRFLIFAFAISDARWMHSFAGPYFMVLHRHYNCAIGEKGYDGGIHWTVKFSRFNPHKRDEMQTKFINVTYSLPFNDSYWERIVFDTWSNNKWTPNAIVFNYPSKGCSMMKQNLVGNFSNFFQRDSSGGCVIPIGTYNFNSTTAFQMGKFPALPYGRYRGLSTSGLPWRKGCIQCAYVELDVMAK</sequence>
<dbReference type="GeneID" id="113212068"/>
<evidence type="ECO:0000313" key="1">
    <source>
        <dbReference type="Proteomes" id="UP000504606"/>
    </source>
</evidence>
<dbReference type="AlphaFoldDB" id="A0A9C6X4A7"/>
<dbReference type="Proteomes" id="UP000504606">
    <property type="component" value="Unplaced"/>
</dbReference>
<proteinExistence type="predicted"/>
<dbReference type="RefSeq" id="XP_052128897.1">
    <property type="nucleotide sequence ID" value="XM_052272937.1"/>
</dbReference>
<protein>
    <submittedName>
        <fullName evidence="2">Uncharacterized protein LOC113212068</fullName>
    </submittedName>
</protein>
<name>A0A9C6X4A7_FRAOC</name>
<organism evidence="1 2">
    <name type="scientific">Frankliniella occidentalis</name>
    <name type="common">Western flower thrips</name>
    <name type="synonym">Euthrips occidentalis</name>
    <dbReference type="NCBI Taxonomy" id="133901"/>
    <lineage>
        <taxon>Eukaryota</taxon>
        <taxon>Metazoa</taxon>
        <taxon>Ecdysozoa</taxon>
        <taxon>Arthropoda</taxon>
        <taxon>Hexapoda</taxon>
        <taxon>Insecta</taxon>
        <taxon>Pterygota</taxon>
        <taxon>Neoptera</taxon>
        <taxon>Paraneoptera</taxon>
        <taxon>Thysanoptera</taxon>
        <taxon>Terebrantia</taxon>
        <taxon>Thripoidea</taxon>
        <taxon>Thripidae</taxon>
        <taxon>Frankliniella</taxon>
    </lineage>
</organism>
<accession>A0A9C6X4A7</accession>
<gene>
    <name evidence="2" type="primary">LOC113212068</name>
</gene>
<dbReference type="KEGG" id="foc:113212068"/>
<keyword evidence="1" id="KW-1185">Reference proteome</keyword>
<dbReference type="OrthoDB" id="6619495at2759"/>